<proteinExistence type="inferred from homology"/>
<organism evidence="9 10">
    <name type="scientific">Saccoglossus kowalevskii</name>
    <name type="common">Acorn worm</name>
    <dbReference type="NCBI Taxonomy" id="10224"/>
    <lineage>
        <taxon>Eukaryota</taxon>
        <taxon>Metazoa</taxon>
        <taxon>Hemichordata</taxon>
        <taxon>Enteropneusta</taxon>
        <taxon>Harrimaniidae</taxon>
        <taxon>Saccoglossus</taxon>
    </lineage>
</organism>
<keyword evidence="7 8" id="KW-0539">Nucleus</keyword>
<keyword evidence="2 8" id="KW-0813">Transport</keyword>
<accession>A0ABM0M6C3</accession>
<protein>
    <recommendedName>
        <fullName evidence="8">Nuclear pore complex protein</fullName>
    </recommendedName>
</protein>
<dbReference type="GeneID" id="102804364"/>
<name>A0ABM0M6C3_SACKO</name>
<dbReference type="RefSeq" id="XP_006815564.1">
    <property type="nucleotide sequence ID" value="XM_006815501.1"/>
</dbReference>
<dbReference type="Proteomes" id="UP000694865">
    <property type="component" value="Unplaced"/>
</dbReference>
<evidence type="ECO:0000256" key="2">
    <source>
        <dbReference type="ARBA" id="ARBA00022448"/>
    </source>
</evidence>
<dbReference type="Gene3D" id="1.20.190.50">
    <property type="match status" value="1"/>
</dbReference>
<comment type="subunit">
    <text evidence="8">Part of the nuclear pore complex (NPC).</text>
</comment>
<comment type="subcellular location">
    <subcellularLocation>
        <location evidence="8">Nucleus</location>
        <location evidence="8">Nuclear pore complex</location>
    </subcellularLocation>
    <subcellularLocation>
        <location evidence="8">Nucleus membrane</location>
    </subcellularLocation>
</comment>
<dbReference type="Gene3D" id="1.10.3450.20">
    <property type="match status" value="1"/>
</dbReference>
<evidence type="ECO:0000256" key="5">
    <source>
        <dbReference type="ARBA" id="ARBA00023010"/>
    </source>
</evidence>
<dbReference type="PANTHER" id="PTHR13003:SF2">
    <property type="entry name" value="NUCLEAR PORE COMPLEX PROTEIN NUP107"/>
    <property type="match status" value="1"/>
</dbReference>
<dbReference type="PANTHER" id="PTHR13003">
    <property type="entry name" value="NUP107-RELATED"/>
    <property type="match status" value="1"/>
</dbReference>
<comment type="similarity">
    <text evidence="1 8">Belongs to the nucleoporin Nup84/Nup107 family.</text>
</comment>
<dbReference type="InterPro" id="IPR007252">
    <property type="entry name" value="Nup84/Nup107"/>
</dbReference>
<comment type="function">
    <text evidence="8">Functions as a component of the nuclear pore complex (NPC).</text>
</comment>
<keyword evidence="9" id="KW-1185">Reference proteome</keyword>
<dbReference type="Pfam" id="PF04121">
    <property type="entry name" value="Nup84_Nup100"/>
    <property type="match status" value="1"/>
</dbReference>
<evidence type="ECO:0000256" key="7">
    <source>
        <dbReference type="ARBA" id="ARBA00023242"/>
    </source>
</evidence>
<evidence type="ECO:0000313" key="10">
    <source>
        <dbReference type="RefSeq" id="XP_006815564.1"/>
    </source>
</evidence>
<keyword evidence="5 8" id="KW-0811">Translocation</keyword>
<gene>
    <name evidence="10" type="primary">LOC102804364</name>
</gene>
<keyword evidence="4" id="KW-0653">Protein transport</keyword>
<reference evidence="10" key="1">
    <citation type="submission" date="2025-08" db="UniProtKB">
        <authorList>
            <consortium name="RefSeq"/>
        </authorList>
    </citation>
    <scope>IDENTIFICATION</scope>
    <source>
        <tissue evidence="10">Testes</tissue>
    </source>
</reference>
<keyword evidence="8" id="KW-0472">Membrane</keyword>
<evidence type="ECO:0000256" key="8">
    <source>
        <dbReference type="RuleBase" id="RU365072"/>
    </source>
</evidence>
<evidence type="ECO:0000256" key="1">
    <source>
        <dbReference type="ARBA" id="ARBA00009510"/>
    </source>
</evidence>
<keyword evidence="3" id="KW-0509">mRNA transport</keyword>
<keyword evidence="6 8" id="KW-0906">Nuclear pore complex</keyword>
<evidence type="ECO:0000256" key="4">
    <source>
        <dbReference type="ARBA" id="ARBA00022927"/>
    </source>
</evidence>
<evidence type="ECO:0000256" key="6">
    <source>
        <dbReference type="ARBA" id="ARBA00023132"/>
    </source>
</evidence>
<sequence length="998" mass="114406">MAGIGEESLRGKTLESRRSLAFVSPGDSARSSFWQPTNPNIRQEVYNTRVMKEMERHREKRPMHGVFDESPIPREETQSRALKRSVNVQRTLGLLNQATAGNATSGSSLLRTSKTPVRQLRHSTYTPKSVAPSSQFDVSATIGMTPSNRSLLRTPGSATANLSVTMTGLDQTGFMSFKGSTPHKSFFGLIPDTPGKEIDDNTLTSSLLMEDDPGTAATTCLFHEFLDSFRGHPSANEVFDLVSDYEKICADQIVLLEKLIRKSTPGQNKFSRTQEVQNMLTQERNTWRLLGGLYQDRLQTDDDMDDDTLITDDLSKRLSEKQIMDSLFTKDSYTRQNQVVIDWLERNASDQLQDYYDNVEFYSQTVSWENTLHSLQQQQRGIPGIPDRAIVSSMDPDAPIRQKKPLADLDKEDEIRLLRYMFAYIRAGQLDEAQRLCRKCGQAWRAATLEGWKMYHDPNIEEVAASGELKPIEGNPHRDIWKAVCWRMSQEDEFHSYEKAIYAVLSGNLKELLPVCSTWDDVLWAYYKVMVDMRVEQEIRLYFNNKSMESLPSSYWVKNLTPETVFQELQAYPNEVIQGQSKLPYHVIQKYIILNDLDGLIEEMNDWLHNPTLRSSTHLIRFMAHIVLFFRAVGLQTKEELCTAILEAYVRDLIEDKNTLLVATYTSTLPPPMQVTCYAHFLEGIHEKEERQQCLVLAEEAGLDIPTITKTVVENIRTRDAGDITMETDSTSANEAAISEEDKQKIAAIDWLVFDPSQRAEALKQSNAVMRTFLATRKYKACREVFNKIPSDSIDVITKNWQSQAGSAPQLPEDDNAIREYICVKAYLDAHDAFNDWFEHYHNAAPSKPTIAPSATFQERVKHEHEVKQYEQEVDRWQYSLILQSKTVVECIYNVLLFPDGGWMVDQREEEDDMGDSGRTHQMMLLRQLCIPSMCSLLHSVLHNTKQYTRCIQLADVIASEEHQLYKVFRKEELQRLLQMMRESSLQLLDDNKDPLGY</sequence>
<evidence type="ECO:0000256" key="3">
    <source>
        <dbReference type="ARBA" id="ARBA00022816"/>
    </source>
</evidence>
<evidence type="ECO:0000313" key="9">
    <source>
        <dbReference type="Proteomes" id="UP000694865"/>
    </source>
</evidence>